<dbReference type="Proteomes" id="UP000229315">
    <property type="component" value="Unassembled WGS sequence"/>
</dbReference>
<sequence length="69" mass="7981">MTRNELAYIIFVERVKEFARARGIRDPFVAMPHACGEVQRRKGGKKPIVLEYDDAMQVVAHVKRNCHID</sequence>
<accession>A0A2H0UG41</accession>
<proteinExistence type="predicted"/>
<protein>
    <submittedName>
        <fullName evidence="1">Uncharacterized protein</fullName>
    </submittedName>
</protein>
<dbReference type="EMBL" id="PFBH01000006">
    <property type="protein sequence ID" value="PIR85351.1"/>
    <property type="molecule type" value="Genomic_DNA"/>
</dbReference>
<organism evidence="1 2">
    <name type="scientific">Candidatus Kaiserbacteria bacterium CG10_big_fil_rev_8_21_14_0_10_45_20</name>
    <dbReference type="NCBI Taxonomy" id="1974607"/>
    <lineage>
        <taxon>Bacteria</taxon>
        <taxon>Candidatus Kaiseribacteriota</taxon>
    </lineage>
</organism>
<name>A0A2H0UG41_9BACT</name>
<reference evidence="2" key="1">
    <citation type="submission" date="2017-09" db="EMBL/GenBank/DDBJ databases">
        <title>Depth-based differentiation of microbial function through sediment-hosted aquifers and enrichment of novel symbionts in the deep terrestrial subsurface.</title>
        <authorList>
            <person name="Probst A.J."/>
            <person name="Ladd B."/>
            <person name="Jarett J.K."/>
            <person name="Geller-Mcgrath D.E."/>
            <person name="Sieber C.M.K."/>
            <person name="Emerson J.B."/>
            <person name="Anantharaman K."/>
            <person name="Thomas B.C."/>
            <person name="Malmstrom R."/>
            <person name="Stieglmeier M."/>
            <person name="Klingl A."/>
            <person name="Woyke T."/>
            <person name="Ryan C.M."/>
            <person name="Banfield J.F."/>
        </authorList>
    </citation>
    <scope>NUCLEOTIDE SEQUENCE [LARGE SCALE GENOMIC DNA]</scope>
</reference>
<evidence type="ECO:0000313" key="2">
    <source>
        <dbReference type="Proteomes" id="UP000229315"/>
    </source>
</evidence>
<dbReference type="AlphaFoldDB" id="A0A2H0UG41"/>
<evidence type="ECO:0000313" key="1">
    <source>
        <dbReference type="EMBL" id="PIR85351.1"/>
    </source>
</evidence>
<comment type="caution">
    <text evidence="1">The sequence shown here is derived from an EMBL/GenBank/DDBJ whole genome shotgun (WGS) entry which is preliminary data.</text>
</comment>
<gene>
    <name evidence="1" type="ORF">COU15_01290</name>
</gene>